<accession>A0A323UDS4</accession>
<proteinExistence type="predicted"/>
<evidence type="ECO:0000313" key="2">
    <source>
        <dbReference type="EMBL" id="PZA10551.1"/>
    </source>
</evidence>
<comment type="caution">
    <text evidence="2">The sequence shown here is derived from an EMBL/GenBank/DDBJ whole genome shotgun (WGS) entry which is preliminary data.</text>
</comment>
<dbReference type="RefSeq" id="WP_110786651.1">
    <property type="nucleotide sequence ID" value="NZ_QKQS01000023.1"/>
</dbReference>
<dbReference type="InterPro" id="IPR018666">
    <property type="entry name" value="DUF2125"/>
</dbReference>
<dbReference type="Proteomes" id="UP000248134">
    <property type="component" value="Unassembled WGS sequence"/>
</dbReference>
<protein>
    <recommendedName>
        <fullName evidence="4">DUF2125 domain-containing protein</fullName>
    </recommendedName>
</protein>
<dbReference type="AlphaFoldDB" id="A0A323UDS4"/>
<evidence type="ECO:0008006" key="4">
    <source>
        <dbReference type="Google" id="ProtNLM"/>
    </source>
</evidence>
<keyword evidence="1" id="KW-0812">Transmembrane</keyword>
<keyword evidence="1" id="KW-0472">Membrane</keyword>
<reference evidence="2 3" key="1">
    <citation type="submission" date="2018-06" db="EMBL/GenBank/DDBJ databases">
        <title>Draft Whole-Genome Sequence of the purple photosynthetic bacterium Rhodospeudomonas palustris XCP.</title>
        <authorList>
            <person name="Rayyan A."/>
            <person name="Meyer T.E."/>
            <person name="Kyndt J.A."/>
        </authorList>
    </citation>
    <scope>NUCLEOTIDE SEQUENCE [LARGE SCALE GENOMIC DNA]</scope>
    <source>
        <strain evidence="2 3">XCP</strain>
    </source>
</reference>
<evidence type="ECO:0000313" key="3">
    <source>
        <dbReference type="Proteomes" id="UP000248134"/>
    </source>
</evidence>
<evidence type="ECO:0000256" key="1">
    <source>
        <dbReference type="SAM" id="Phobius"/>
    </source>
</evidence>
<gene>
    <name evidence="2" type="ORF">DNX69_14400</name>
</gene>
<name>A0A323UDS4_RHOPL</name>
<dbReference type="EMBL" id="QKQS01000023">
    <property type="protein sequence ID" value="PZA10551.1"/>
    <property type="molecule type" value="Genomic_DNA"/>
</dbReference>
<feature type="transmembrane region" description="Helical" evidence="1">
    <location>
        <begin position="12"/>
        <end position="35"/>
    </location>
</feature>
<dbReference type="OrthoDB" id="7169664at2"/>
<sequence length="397" mass="42769">MADSPIPPRRPLWPVLLLPGVLVAAALAWSAFWLFSASQVDRIVDEWRARESKAGRSYDCGQRSVAGFPFRLEVRCENASVALTSQTAEQVASQTPMTAKLGEILVVASLYQPSLLIAEFQGPASFADRGQPVSMELNWKTARSSVAGLPAAPERVALVFDEPVLDGLSGATRVPLARARHAELHGRQREAAGAEPRQIEVDLSLDGTSVQNLHPLLSDPFDAHLRLLISGLKDFRPKPWPQRFRELQAAGGRIRFEQARIQQGDMVAVATGSLGLTPHGYVDGELQMVATGLDKVIPKLGIDKMLEQGVSQSTLDRLAPGVRAKDVNNVLGALDRAIPGLGQVVRKNANVAAVAGIDALGQETTLEGRPARAFPLRFVDGAVMLGPMKVGQTRPLF</sequence>
<organism evidence="2 3">
    <name type="scientific">Rhodopseudomonas palustris</name>
    <dbReference type="NCBI Taxonomy" id="1076"/>
    <lineage>
        <taxon>Bacteria</taxon>
        <taxon>Pseudomonadati</taxon>
        <taxon>Pseudomonadota</taxon>
        <taxon>Alphaproteobacteria</taxon>
        <taxon>Hyphomicrobiales</taxon>
        <taxon>Nitrobacteraceae</taxon>
        <taxon>Rhodopseudomonas</taxon>
    </lineage>
</organism>
<dbReference type="Pfam" id="PF09898">
    <property type="entry name" value="DUF2125"/>
    <property type="match status" value="1"/>
</dbReference>
<keyword evidence="1" id="KW-1133">Transmembrane helix</keyword>